<dbReference type="GO" id="GO:0046872">
    <property type="term" value="F:metal ion binding"/>
    <property type="evidence" value="ECO:0007669"/>
    <property type="project" value="UniProtKB-KW"/>
</dbReference>
<dbReference type="GO" id="GO:0005829">
    <property type="term" value="C:cytosol"/>
    <property type="evidence" value="ECO:0007669"/>
    <property type="project" value="TreeGrafter"/>
</dbReference>
<comment type="caution">
    <text evidence="4">The sequence shown here is derived from an EMBL/GenBank/DDBJ whole genome shotgun (WGS) entry which is preliminary data.</text>
</comment>
<protein>
    <submittedName>
        <fullName evidence="4">Hydrolase TatD</fullName>
    </submittedName>
</protein>
<feature type="binding site" evidence="3">
    <location>
        <position position="144"/>
    </location>
    <ligand>
        <name>a divalent metal cation</name>
        <dbReference type="ChEBI" id="CHEBI:60240"/>
        <label>1</label>
    </ligand>
</feature>
<dbReference type="CDD" id="cd01310">
    <property type="entry name" value="TatD_DNAse"/>
    <property type="match status" value="1"/>
</dbReference>
<gene>
    <name evidence="4" type="ORF">COV54_01255</name>
</gene>
<keyword evidence="1 3" id="KW-0479">Metal-binding</keyword>
<dbReference type="PANTHER" id="PTHR46124">
    <property type="entry name" value="D-AMINOACYL-TRNA DEACYLASE"/>
    <property type="match status" value="1"/>
</dbReference>
<feature type="binding site" evidence="3">
    <location>
        <position position="41"/>
    </location>
    <ligand>
        <name>a divalent metal cation</name>
        <dbReference type="ChEBI" id="CHEBI:60240"/>
        <label>1</label>
    </ligand>
</feature>
<organism evidence="4 5">
    <name type="scientific">Candidatus Jorgensenbacteria bacterium CG11_big_fil_rev_8_21_14_0_20_38_23</name>
    <dbReference type="NCBI Taxonomy" id="1974594"/>
    <lineage>
        <taxon>Bacteria</taxon>
        <taxon>Candidatus Joergenseniibacteriota</taxon>
    </lineage>
</organism>
<dbReference type="AlphaFoldDB" id="A0A2H0NEV0"/>
<dbReference type="GO" id="GO:0016788">
    <property type="term" value="F:hydrolase activity, acting on ester bonds"/>
    <property type="evidence" value="ECO:0007669"/>
    <property type="project" value="InterPro"/>
</dbReference>
<feature type="binding site" evidence="3">
    <location>
        <position position="39"/>
    </location>
    <ligand>
        <name>a divalent metal cation</name>
        <dbReference type="ChEBI" id="CHEBI:60240"/>
        <label>1</label>
    </ligand>
</feature>
<name>A0A2H0NEV0_9BACT</name>
<dbReference type="PIRSF" id="PIRSF005902">
    <property type="entry name" value="DNase_TatD"/>
    <property type="match status" value="1"/>
</dbReference>
<evidence type="ECO:0000313" key="4">
    <source>
        <dbReference type="EMBL" id="PIR07411.1"/>
    </source>
</evidence>
<dbReference type="SUPFAM" id="SSF51556">
    <property type="entry name" value="Metallo-dependent hydrolases"/>
    <property type="match status" value="1"/>
</dbReference>
<dbReference type="PANTHER" id="PTHR46124:SF2">
    <property type="entry name" value="D-AMINOACYL-TRNA DEACYLASE"/>
    <property type="match status" value="1"/>
</dbReference>
<dbReference type="Gene3D" id="3.20.20.140">
    <property type="entry name" value="Metal-dependent hydrolases"/>
    <property type="match status" value="1"/>
</dbReference>
<dbReference type="InterPro" id="IPR032466">
    <property type="entry name" value="Metal_Hydrolase"/>
</dbReference>
<proteinExistence type="predicted"/>
<keyword evidence="2 4" id="KW-0378">Hydrolase</keyword>
<reference evidence="4 5" key="1">
    <citation type="submission" date="2017-09" db="EMBL/GenBank/DDBJ databases">
        <title>Depth-based differentiation of microbial function through sediment-hosted aquifers and enrichment of novel symbionts in the deep terrestrial subsurface.</title>
        <authorList>
            <person name="Probst A.J."/>
            <person name="Ladd B."/>
            <person name="Jarett J.K."/>
            <person name="Geller-Mcgrath D.E."/>
            <person name="Sieber C.M."/>
            <person name="Emerson J.B."/>
            <person name="Anantharaman K."/>
            <person name="Thomas B.C."/>
            <person name="Malmstrom R."/>
            <person name="Stieglmeier M."/>
            <person name="Klingl A."/>
            <person name="Woyke T."/>
            <person name="Ryan C.M."/>
            <person name="Banfield J.F."/>
        </authorList>
    </citation>
    <scope>NUCLEOTIDE SEQUENCE [LARGE SCALE GENOMIC DNA]</scope>
    <source>
        <strain evidence="4">CG11_big_fil_rev_8_21_14_0_20_38_23</strain>
    </source>
</reference>
<evidence type="ECO:0000256" key="1">
    <source>
        <dbReference type="ARBA" id="ARBA00022723"/>
    </source>
</evidence>
<evidence type="ECO:0000256" key="3">
    <source>
        <dbReference type="PIRSR" id="PIRSR005902-1"/>
    </source>
</evidence>
<feature type="binding site" evidence="3">
    <location>
        <position position="258"/>
    </location>
    <ligand>
        <name>a divalent metal cation</name>
        <dbReference type="ChEBI" id="CHEBI:60240"/>
        <label>1</label>
    </ligand>
</feature>
<feature type="binding site" evidence="3">
    <location>
        <position position="210"/>
    </location>
    <ligand>
        <name>a divalent metal cation</name>
        <dbReference type="ChEBI" id="CHEBI:60240"/>
        <label>2</label>
    </ligand>
</feature>
<dbReference type="EMBL" id="PCWR01000029">
    <property type="protein sequence ID" value="PIR07411.1"/>
    <property type="molecule type" value="Genomic_DNA"/>
</dbReference>
<dbReference type="InterPro" id="IPR001130">
    <property type="entry name" value="TatD-like"/>
</dbReference>
<dbReference type="NCBIfam" id="TIGR00010">
    <property type="entry name" value="YchF/TatD family DNA exonuclease"/>
    <property type="match status" value="1"/>
</dbReference>
<evidence type="ECO:0000256" key="2">
    <source>
        <dbReference type="ARBA" id="ARBA00022801"/>
    </source>
</evidence>
<dbReference type="Pfam" id="PF01026">
    <property type="entry name" value="TatD_DNase"/>
    <property type="match status" value="1"/>
</dbReference>
<dbReference type="InterPro" id="IPR015991">
    <property type="entry name" value="TatD/YcfH-like"/>
</dbReference>
<sequence length="311" mass="35243">MSAEALSKTKRRNLLCIIKFSTSLKISMSETELKYFDSHTHVQFAAFKNDCREVAERALAQGIGFINVGTQKDTSRRAIETAYEYNGVYAAVGLHPIHTSASFHDAEELGDGEEAKSFTSRGEEFDYAYYKELALKPKVVAIGECGLDFFRVDDKKIKEKQKDIFIQQIKLSGEIKKPLMIHCREAFPDLISTLTTNSQLLNPNNPGIIHFFSGTKEEAKKLLDRGFYCTFGGVITFTHAYDEIIKFIPLDKILSETDAPYVAPVPYRGKRNEPLYVIEVVKKLAEIKNVSIEKMAEEILKNVKQIFSLQF</sequence>
<dbReference type="GO" id="GO:0004536">
    <property type="term" value="F:DNA nuclease activity"/>
    <property type="evidence" value="ECO:0007669"/>
    <property type="project" value="InterPro"/>
</dbReference>
<dbReference type="FunFam" id="3.20.20.140:FF:000005">
    <property type="entry name" value="TatD family hydrolase"/>
    <property type="match status" value="1"/>
</dbReference>
<dbReference type="Proteomes" id="UP000228867">
    <property type="component" value="Unassembled WGS sequence"/>
</dbReference>
<accession>A0A2H0NEV0</accession>
<feature type="binding site" evidence="3">
    <location>
        <position position="182"/>
    </location>
    <ligand>
        <name>a divalent metal cation</name>
        <dbReference type="ChEBI" id="CHEBI:60240"/>
        <label>2</label>
    </ligand>
</feature>
<evidence type="ECO:0000313" key="5">
    <source>
        <dbReference type="Proteomes" id="UP000228867"/>
    </source>
</evidence>